<protein>
    <submittedName>
        <fullName evidence="2">Uncharacterized protein</fullName>
    </submittedName>
</protein>
<sequence>MSFPYPQPFAPANDPNLPNTPPYTGQNPLVQSFHQYRNHDQVQALPQWEEKMATAVGLHMQSQGLHPSQGLPQMVQHANAAFTHFGLHNERQHPAVMAASWQPHAPSQTQQVSISQPKSLNGQGRREFHRDRVADSGIPEALRKVTTSNPLGCCAEWRGAHARCQQLQNEEGLHIICSLAYKILAGKPMEFCESCRNMAQSLAQAYPNIIIVDKVTNQSWYYPNPPQSPRRSSFVGGQAPPPSYLGALPVRRPTH</sequence>
<evidence type="ECO:0000313" key="2">
    <source>
        <dbReference type="EMBL" id="KAL0961142.1"/>
    </source>
</evidence>
<feature type="region of interest" description="Disordered" evidence="1">
    <location>
        <begin position="1"/>
        <end position="24"/>
    </location>
</feature>
<dbReference type="EMBL" id="JASNQZ010000001">
    <property type="protein sequence ID" value="KAL0961142.1"/>
    <property type="molecule type" value="Genomic_DNA"/>
</dbReference>
<evidence type="ECO:0000256" key="1">
    <source>
        <dbReference type="SAM" id="MobiDB-lite"/>
    </source>
</evidence>
<keyword evidence="3" id="KW-1185">Reference proteome</keyword>
<organism evidence="2 3">
    <name type="scientific">Hohenbuehelia grisea</name>
    <dbReference type="NCBI Taxonomy" id="104357"/>
    <lineage>
        <taxon>Eukaryota</taxon>
        <taxon>Fungi</taxon>
        <taxon>Dikarya</taxon>
        <taxon>Basidiomycota</taxon>
        <taxon>Agaricomycotina</taxon>
        <taxon>Agaricomycetes</taxon>
        <taxon>Agaricomycetidae</taxon>
        <taxon>Agaricales</taxon>
        <taxon>Pleurotineae</taxon>
        <taxon>Pleurotaceae</taxon>
        <taxon>Hohenbuehelia</taxon>
    </lineage>
</organism>
<accession>A0ABR3K1E8</accession>
<name>A0ABR3K1E8_9AGAR</name>
<feature type="region of interest" description="Disordered" evidence="1">
    <location>
        <begin position="227"/>
        <end position="255"/>
    </location>
</feature>
<reference evidence="3" key="1">
    <citation type="submission" date="2024-06" db="EMBL/GenBank/DDBJ databases">
        <title>Multi-omics analyses provide insights into the biosynthesis of the anticancer antibiotic pleurotin in Hohenbuehelia grisea.</title>
        <authorList>
            <person name="Weaver J.A."/>
            <person name="Alberti F."/>
        </authorList>
    </citation>
    <scope>NUCLEOTIDE SEQUENCE [LARGE SCALE GENOMIC DNA]</scope>
    <source>
        <strain evidence="3">T-177</strain>
    </source>
</reference>
<proteinExistence type="predicted"/>
<dbReference type="Proteomes" id="UP001556367">
    <property type="component" value="Unassembled WGS sequence"/>
</dbReference>
<comment type="caution">
    <text evidence="2">The sequence shown here is derived from an EMBL/GenBank/DDBJ whole genome shotgun (WGS) entry which is preliminary data.</text>
</comment>
<gene>
    <name evidence="2" type="ORF">HGRIS_006114</name>
</gene>
<evidence type="ECO:0000313" key="3">
    <source>
        <dbReference type="Proteomes" id="UP001556367"/>
    </source>
</evidence>